<accession>A0A9P4LMJ7</accession>
<feature type="chain" id="PRO_5040513788" description="Mannosyl-3-phosphoglycerate synthase" evidence="1">
    <location>
        <begin position="22"/>
        <end position="438"/>
    </location>
</feature>
<evidence type="ECO:0008006" key="4">
    <source>
        <dbReference type="Google" id="ProtNLM"/>
    </source>
</evidence>
<dbReference type="GO" id="GO:0050504">
    <property type="term" value="F:mannosyl-3-phosphoglycerate synthase activity"/>
    <property type="evidence" value="ECO:0007669"/>
    <property type="project" value="InterPro"/>
</dbReference>
<dbReference type="InterPro" id="IPR012812">
    <property type="entry name" value="Osmo_MPG_synth"/>
</dbReference>
<evidence type="ECO:0000313" key="3">
    <source>
        <dbReference type="Proteomes" id="UP000799777"/>
    </source>
</evidence>
<feature type="signal peptide" evidence="1">
    <location>
        <begin position="1"/>
        <end position="21"/>
    </location>
</feature>
<keyword evidence="3" id="KW-1185">Reference proteome</keyword>
<dbReference type="GO" id="GO:0005737">
    <property type="term" value="C:cytoplasm"/>
    <property type="evidence" value="ECO:0007669"/>
    <property type="project" value="InterPro"/>
</dbReference>
<dbReference type="Gene3D" id="3.90.550.10">
    <property type="entry name" value="Spore Coat Polysaccharide Biosynthesis Protein SpsA, Chain A"/>
    <property type="match status" value="1"/>
</dbReference>
<dbReference type="OrthoDB" id="10013407at2759"/>
<organism evidence="2 3">
    <name type="scientific">Setomelanomma holmii</name>
    <dbReference type="NCBI Taxonomy" id="210430"/>
    <lineage>
        <taxon>Eukaryota</taxon>
        <taxon>Fungi</taxon>
        <taxon>Dikarya</taxon>
        <taxon>Ascomycota</taxon>
        <taxon>Pezizomycotina</taxon>
        <taxon>Dothideomycetes</taxon>
        <taxon>Pleosporomycetidae</taxon>
        <taxon>Pleosporales</taxon>
        <taxon>Pleosporineae</taxon>
        <taxon>Phaeosphaeriaceae</taxon>
        <taxon>Setomelanomma</taxon>
    </lineage>
</organism>
<dbReference type="Proteomes" id="UP000799777">
    <property type="component" value="Unassembled WGS sequence"/>
</dbReference>
<dbReference type="EMBL" id="ML978197">
    <property type="protein sequence ID" value="KAF2029762.1"/>
    <property type="molecule type" value="Genomic_DNA"/>
</dbReference>
<dbReference type="Pfam" id="PF09488">
    <property type="entry name" value="Osmo_MPGsynth"/>
    <property type="match status" value="1"/>
</dbReference>
<dbReference type="SUPFAM" id="SSF53448">
    <property type="entry name" value="Nucleotide-diphospho-sugar transferases"/>
    <property type="match status" value="1"/>
</dbReference>
<gene>
    <name evidence="2" type="ORF">EK21DRAFT_89544</name>
</gene>
<name>A0A9P4LMJ7_9PLEO</name>
<protein>
    <recommendedName>
        <fullName evidence="4">Mannosyl-3-phosphoglycerate synthase</fullName>
    </recommendedName>
</protein>
<sequence>MKPAALLPLALLFHAYSRCNSTRQGVNSGSARIGNVEVHKTSKVIELDAGHIGETSDCSEPIDKDSTFAISQDFLHDIEKDLAIVIPCMDEDLSVLDGVLEGVPHDSLIIIISNSAEANFQEECQFLEEYCNSTQRAAIVVHQQNPRLAWAFENAGMSALVEHDADTHTPHVRHGKGEAMMIGTTLAHLSNKSFVGFIDADNFVAGSVLEYCKAYAAGIHYARHCTDSDDPYAMIRIKWNSKPKVRDNELVFEKSGRSSRVVNHWMNRLFSYLISTAHSDGAGRQDIIQTANAGEHAMSTALALRILFTSGYAVEPYQLIALWSYFNTSSHTVQVLQIETRNPHFHDCSKGDGNIQRMQAGGLGTIYHSELTPPGLRDGWLAGVTVYPPLSDMDFDVFRKSVKGGGGTMKMFGIEWAEDGKVKAKAKEDFERLWIVME</sequence>
<reference evidence="2" key="1">
    <citation type="journal article" date="2020" name="Stud. Mycol.">
        <title>101 Dothideomycetes genomes: a test case for predicting lifestyles and emergence of pathogens.</title>
        <authorList>
            <person name="Haridas S."/>
            <person name="Albert R."/>
            <person name="Binder M."/>
            <person name="Bloem J."/>
            <person name="Labutti K."/>
            <person name="Salamov A."/>
            <person name="Andreopoulos B."/>
            <person name="Baker S."/>
            <person name="Barry K."/>
            <person name="Bills G."/>
            <person name="Bluhm B."/>
            <person name="Cannon C."/>
            <person name="Castanera R."/>
            <person name="Culley D."/>
            <person name="Daum C."/>
            <person name="Ezra D."/>
            <person name="Gonzalez J."/>
            <person name="Henrissat B."/>
            <person name="Kuo A."/>
            <person name="Liang C."/>
            <person name="Lipzen A."/>
            <person name="Lutzoni F."/>
            <person name="Magnuson J."/>
            <person name="Mondo S."/>
            <person name="Nolan M."/>
            <person name="Ohm R."/>
            <person name="Pangilinan J."/>
            <person name="Park H.-J."/>
            <person name="Ramirez L."/>
            <person name="Alfaro M."/>
            <person name="Sun H."/>
            <person name="Tritt A."/>
            <person name="Yoshinaga Y."/>
            <person name="Zwiers L.-H."/>
            <person name="Turgeon B."/>
            <person name="Goodwin S."/>
            <person name="Spatafora J."/>
            <person name="Crous P."/>
            <person name="Grigoriev I."/>
        </authorList>
    </citation>
    <scope>NUCLEOTIDE SEQUENCE</scope>
    <source>
        <strain evidence="2">CBS 110217</strain>
    </source>
</reference>
<evidence type="ECO:0000313" key="2">
    <source>
        <dbReference type="EMBL" id="KAF2029762.1"/>
    </source>
</evidence>
<dbReference type="GO" id="GO:0051479">
    <property type="term" value="P:mannosylglycerate biosynthetic process"/>
    <property type="evidence" value="ECO:0007669"/>
    <property type="project" value="InterPro"/>
</dbReference>
<dbReference type="InterPro" id="IPR029044">
    <property type="entry name" value="Nucleotide-diphossugar_trans"/>
</dbReference>
<comment type="caution">
    <text evidence="2">The sequence shown here is derived from an EMBL/GenBank/DDBJ whole genome shotgun (WGS) entry which is preliminary data.</text>
</comment>
<proteinExistence type="predicted"/>
<evidence type="ECO:0000256" key="1">
    <source>
        <dbReference type="SAM" id="SignalP"/>
    </source>
</evidence>
<keyword evidence="1" id="KW-0732">Signal</keyword>
<dbReference type="AlphaFoldDB" id="A0A9P4LMJ7"/>